<evidence type="ECO:0000313" key="2">
    <source>
        <dbReference type="Proteomes" id="UP000319213"/>
    </source>
</evidence>
<dbReference type="AlphaFoldDB" id="A0A543ITA5"/>
<comment type="caution">
    <text evidence="1">The sequence shown here is derived from an EMBL/GenBank/DDBJ whole genome shotgun (WGS) entry which is preliminary data.</text>
</comment>
<keyword evidence="2" id="KW-1185">Reference proteome</keyword>
<sequence length="128" mass="14297">MSIVVDATGLDHPLVPEVIRLVTDGERAPGEREALRNRLLTQAHEYRERTGALLRENTPEAAEEAARMERIGLPLLVLGEALGSPAVSAAEGAAMTAIRLNLRDRTDVMRLIVLRNLLRHIEYRQRRS</sequence>
<evidence type="ECO:0000313" key="1">
    <source>
        <dbReference type="EMBL" id="TQM73808.1"/>
    </source>
</evidence>
<accession>A0A543ITA5</accession>
<organism evidence="1 2">
    <name type="scientific">Thermopolyspora flexuosa</name>
    <dbReference type="NCBI Taxonomy" id="103836"/>
    <lineage>
        <taxon>Bacteria</taxon>
        <taxon>Bacillati</taxon>
        <taxon>Actinomycetota</taxon>
        <taxon>Actinomycetes</taxon>
        <taxon>Streptosporangiales</taxon>
        <taxon>Streptosporangiaceae</taxon>
        <taxon>Thermopolyspora</taxon>
    </lineage>
</organism>
<dbReference type="RefSeq" id="WP_142258071.1">
    <property type="nucleotide sequence ID" value="NZ_BMPV01000004.1"/>
</dbReference>
<dbReference type="Proteomes" id="UP000319213">
    <property type="component" value="Unassembled WGS sequence"/>
</dbReference>
<proteinExistence type="predicted"/>
<dbReference type="EMBL" id="VFPQ01000001">
    <property type="protein sequence ID" value="TQM73808.1"/>
    <property type="molecule type" value="Genomic_DNA"/>
</dbReference>
<reference evidence="1 2" key="1">
    <citation type="submission" date="2019-06" db="EMBL/GenBank/DDBJ databases">
        <title>Sequencing the genomes of 1000 actinobacteria strains.</title>
        <authorList>
            <person name="Klenk H.-P."/>
        </authorList>
    </citation>
    <scope>NUCLEOTIDE SEQUENCE [LARGE SCALE GENOMIC DNA]</scope>
    <source>
        <strain evidence="1 2">DSM 43186</strain>
    </source>
</reference>
<protein>
    <submittedName>
        <fullName evidence="1">Uncharacterized protein</fullName>
    </submittedName>
</protein>
<name>A0A543ITA5_9ACTN</name>
<gene>
    <name evidence="1" type="ORF">FHX40_0462</name>
</gene>